<reference evidence="1 2" key="1">
    <citation type="submission" date="2019-04" db="EMBL/GenBank/DDBJ databases">
        <title>Chromosome genome assembly for Takifugu flavidus.</title>
        <authorList>
            <person name="Xiao S."/>
        </authorList>
    </citation>
    <scope>NUCLEOTIDE SEQUENCE [LARGE SCALE GENOMIC DNA]</scope>
    <source>
        <strain evidence="1">HTHZ2018</strain>
        <tissue evidence="1">Muscle</tissue>
    </source>
</reference>
<keyword evidence="2" id="KW-1185">Reference proteome</keyword>
<evidence type="ECO:0000313" key="1">
    <source>
        <dbReference type="EMBL" id="TWW53895.1"/>
    </source>
</evidence>
<dbReference type="PANTHER" id="PTHR47510">
    <property type="entry name" value="REVERSE TRANSCRIPTASE DOMAIN-CONTAINING PROTEIN"/>
    <property type="match status" value="1"/>
</dbReference>
<accession>A0A5C6MH29</accession>
<dbReference type="Proteomes" id="UP000324091">
    <property type="component" value="Unassembled WGS sequence"/>
</dbReference>
<gene>
    <name evidence="1" type="ORF">D4764_0015580</name>
</gene>
<proteinExistence type="predicted"/>
<evidence type="ECO:0000313" key="2">
    <source>
        <dbReference type="Proteomes" id="UP000324091"/>
    </source>
</evidence>
<comment type="caution">
    <text evidence="1">The sequence shown here is derived from an EMBL/GenBank/DDBJ whole genome shotgun (WGS) entry which is preliminary data.</text>
</comment>
<sequence>YAYRKNRSTEDAVSTALHSVLSHLDNKDTYARMLFIDFSSAFNTVIPSKLITKLRDLGISISICNWLLDFLTIDHNMCG</sequence>
<organism evidence="1 2">
    <name type="scientific">Takifugu flavidus</name>
    <name type="common">sansaifugu</name>
    <dbReference type="NCBI Taxonomy" id="433684"/>
    <lineage>
        <taxon>Eukaryota</taxon>
        <taxon>Metazoa</taxon>
        <taxon>Chordata</taxon>
        <taxon>Craniata</taxon>
        <taxon>Vertebrata</taxon>
        <taxon>Euteleostomi</taxon>
        <taxon>Actinopterygii</taxon>
        <taxon>Neopterygii</taxon>
        <taxon>Teleostei</taxon>
        <taxon>Neoteleostei</taxon>
        <taxon>Acanthomorphata</taxon>
        <taxon>Eupercaria</taxon>
        <taxon>Tetraodontiformes</taxon>
        <taxon>Tetradontoidea</taxon>
        <taxon>Tetraodontidae</taxon>
        <taxon>Takifugu</taxon>
    </lineage>
</organism>
<name>A0A5C6MH29_9TELE</name>
<dbReference type="PANTHER" id="PTHR47510:SF3">
    <property type="entry name" value="ENDO_EXONUCLEASE_PHOSPHATASE DOMAIN-CONTAINING PROTEIN"/>
    <property type="match status" value="1"/>
</dbReference>
<dbReference type="EMBL" id="RHFK02000506">
    <property type="protein sequence ID" value="TWW53895.1"/>
    <property type="molecule type" value="Genomic_DNA"/>
</dbReference>
<feature type="non-terminal residue" evidence="1">
    <location>
        <position position="1"/>
    </location>
</feature>
<dbReference type="AlphaFoldDB" id="A0A5C6MH29"/>
<protein>
    <submittedName>
        <fullName evidence="1">Uncharacterized protein</fullName>
    </submittedName>
</protein>